<dbReference type="EMBL" id="MLBF01000056">
    <property type="protein sequence ID" value="OLN27529.1"/>
    <property type="molecule type" value="Genomic_DNA"/>
</dbReference>
<comment type="caution">
    <text evidence="1">The sequence shown here is derived from an EMBL/GenBank/DDBJ whole genome shotgun (WGS) entry which is preliminary data.</text>
</comment>
<dbReference type="AlphaFoldDB" id="A0A1Q8QJK7"/>
<dbReference type="Pfam" id="PF20036">
    <property type="entry name" value="Gp13-like"/>
    <property type="match status" value="1"/>
</dbReference>
<dbReference type="OrthoDB" id="6440753at2"/>
<dbReference type="STRING" id="1888891.DSOL_4501"/>
<organism evidence="1 2">
    <name type="scientific">Desulfosporosinus metallidurans</name>
    <dbReference type="NCBI Taxonomy" id="1888891"/>
    <lineage>
        <taxon>Bacteria</taxon>
        <taxon>Bacillati</taxon>
        <taxon>Bacillota</taxon>
        <taxon>Clostridia</taxon>
        <taxon>Eubacteriales</taxon>
        <taxon>Desulfitobacteriaceae</taxon>
        <taxon>Desulfosporosinus</taxon>
    </lineage>
</organism>
<name>A0A1Q8QJK7_9FIRM</name>
<evidence type="ECO:0000313" key="1">
    <source>
        <dbReference type="EMBL" id="OLN27529.1"/>
    </source>
</evidence>
<keyword evidence="2" id="KW-1185">Reference proteome</keyword>
<dbReference type="InterPro" id="IPR045404">
    <property type="entry name" value="Gp13-like"/>
</dbReference>
<proteinExistence type="predicted"/>
<sequence>MASTKISDIIVPSVFNPYIVQETNRLDSFVQAGIVVNDPAFDILATSGGTVVNMPFFNDLSGDSEELSDTVALGVNAITSGQDKARLHMRGKAWGVNDLATALSGADPMGVIASKVAKFWVGERSKMLFKSLAGIETALASNVYDISAGAGELAVISGKETLNAKQKLGDNASKLKGIAMHSATYTKLQQDDLIVYFPTSNVNVQIPTYLGYKVIVDDSCPVTGGVYTTYLFGEGAFGLGNGSAPVPTETDRDSLAGEDILINRQHFILHPRGIKWNDVAVVGKTPTFAEVATATNWTRVYDAKNIRLAIFKHKLA</sequence>
<reference evidence="1 2" key="1">
    <citation type="submission" date="2016-09" db="EMBL/GenBank/DDBJ databases">
        <title>Complete genome of Desulfosporosinus sp. OL.</title>
        <authorList>
            <person name="Mardanov A."/>
            <person name="Beletsky A."/>
            <person name="Panova A."/>
            <person name="Karnachuk O."/>
            <person name="Ravin N."/>
        </authorList>
    </citation>
    <scope>NUCLEOTIDE SEQUENCE [LARGE SCALE GENOMIC DNA]</scope>
    <source>
        <strain evidence="1 2">OL</strain>
    </source>
</reference>
<evidence type="ECO:0000313" key="2">
    <source>
        <dbReference type="Proteomes" id="UP000186102"/>
    </source>
</evidence>
<dbReference type="Proteomes" id="UP000186102">
    <property type="component" value="Unassembled WGS sequence"/>
</dbReference>
<dbReference type="RefSeq" id="WP_075366849.1">
    <property type="nucleotide sequence ID" value="NZ_MLBF01000056.1"/>
</dbReference>
<protein>
    <submittedName>
        <fullName evidence="1">Phage capsid protein</fullName>
    </submittedName>
</protein>
<accession>A0A1Q8QJK7</accession>
<gene>
    <name evidence="1" type="ORF">DSOL_4501</name>
</gene>